<dbReference type="AlphaFoldDB" id="A0A317DL18"/>
<dbReference type="InterPro" id="IPR015421">
    <property type="entry name" value="PyrdxlP-dep_Trfase_major"/>
</dbReference>
<reference evidence="1 2" key="1">
    <citation type="submission" date="2018-05" db="EMBL/GenBank/DDBJ databases">
        <title>Micromonosporas from Atacama Desert.</title>
        <authorList>
            <person name="Carro L."/>
            <person name="Golinska P."/>
            <person name="Klenk H.-P."/>
            <person name="Goodfellow M."/>
        </authorList>
    </citation>
    <scope>NUCLEOTIDE SEQUENCE [LARGE SCALE GENOMIC DNA]</scope>
    <source>
        <strain evidence="1 2">4G51</strain>
    </source>
</reference>
<name>A0A317DL18_9ACTN</name>
<organism evidence="1 2">
    <name type="scientific">Micromonospora sicca</name>
    <dbReference type="NCBI Taxonomy" id="2202420"/>
    <lineage>
        <taxon>Bacteria</taxon>
        <taxon>Bacillati</taxon>
        <taxon>Actinomycetota</taxon>
        <taxon>Actinomycetes</taxon>
        <taxon>Micromonosporales</taxon>
        <taxon>Micromonosporaceae</taxon>
        <taxon>Micromonospora</taxon>
    </lineage>
</organism>
<protein>
    <submittedName>
        <fullName evidence="1">Uncharacterized protein</fullName>
    </submittedName>
</protein>
<sequence length="59" mass="6415">MIPVPRDERGPRPDALADAVRRKPVLFIYQPHAHSPAGHSVDPARSAELAAALHGSEPW</sequence>
<dbReference type="SUPFAM" id="SSF53383">
    <property type="entry name" value="PLP-dependent transferases"/>
    <property type="match status" value="1"/>
</dbReference>
<accession>A0A317DL18</accession>
<proteinExistence type="predicted"/>
<evidence type="ECO:0000313" key="1">
    <source>
        <dbReference type="EMBL" id="PWR15459.1"/>
    </source>
</evidence>
<dbReference type="RefSeq" id="WP_109801430.1">
    <property type="nucleotide sequence ID" value="NZ_QGKS01000182.1"/>
</dbReference>
<comment type="caution">
    <text evidence="1">The sequence shown here is derived from an EMBL/GenBank/DDBJ whole genome shotgun (WGS) entry which is preliminary data.</text>
</comment>
<dbReference type="EMBL" id="QGKS01000182">
    <property type="protein sequence ID" value="PWR15459.1"/>
    <property type="molecule type" value="Genomic_DNA"/>
</dbReference>
<evidence type="ECO:0000313" key="2">
    <source>
        <dbReference type="Proteomes" id="UP000246050"/>
    </source>
</evidence>
<gene>
    <name evidence="1" type="ORF">DKT69_10830</name>
</gene>
<dbReference type="Gene3D" id="3.40.640.10">
    <property type="entry name" value="Type I PLP-dependent aspartate aminotransferase-like (Major domain)"/>
    <property type="match status" value="1"/>
</dbReference>
<dbReference type="InterPro" id="IPR015424">
    <property type="entry name" value="PyrdxlP-dep_Trfase"/>
</dbReference>
<dbReference type="OrthoDB" id="3564840at2"/>
<dbReference type="Proteomes" id="UP000246050">
    <property type="component" value="Unassembled WGS sequence"/>
</dbReference>